<sequence length="86" mass="9786">MIKLGIEINGKEYGFNPDVRLGILGLIEGGSLNIKQLKMIFRELLIPTPTPKELFNMKTSVSSEIFLKYTEFIQRNLAEIKKKLSS</sequence>
<evidence type="ECO:0000313" key="1">
    <source>
        <dbReference type="EMBL" id="KKM80073.1"/>
    </source>
</evidence>
<dbReference type="EMBL" id="LAZR01008238">
    <property type="protein sequence ID" value="KKM80073.1"/>
    <property type="molecule type" value="Genomic_DNA"/>
</dbReference>
<organism evidence="1">
    <name type="scientific">marine sediment metagenome</name>
    <dbReference type="NCBI Taxonomy" id="412755"/>
    <lineage>
        <taxon>unclassified sequences</taxon>
        <taxon>metagenomes</taxon>
        <taxon>ecological metagenomes</taxon>
    </lineage>
</organism>
<protein>
    <submittedName>
        <fullName evidence="1">Uncharacterized protein</fullName>
    </submittedName>
</protein>
<comment type="caution">
    <text evidence="1">The sequence shown here is derived from an EMBL/GenBank/DDBJ whole genome shotgun (WGS) entry which is preliminary data.</text>
</comment>
<gene>
    <name evidence="1" type="ORF">LCGC14_1343580</name>
</gene>
<reference evidence="1" key="1">
    <citation type="journal article" date="2015" name="Nature">
        <title>Complex archaea that bridge the gap between prokaryotes and eukaryotes.</title>
        <authorList>
            <person name="Spang A."/>
            <person name="Saw J.H."/>
            <person name="Jorgensen S.L."/>
            <person name="Zaremba-Niedzwiedzka K."/>
            <person name="Martijn J."/>
            <person name="Lind A.E."/>
            <person name="van Eijk R."/>
            <person name="Schleper C."/>
            <person name="Guy L."/>
            <person name="Ettema T.J."/>
        </authorList>
    </citation>
    <scope>NUCLEOTIDE SEQUENCE</scope>
</reference>
<dbReference type="AlphaFoldDB" id="A0A0F9KDN7"/>
<accession>A0A0F9KDN7</accession>
<name>A0A0F9KDN7_9ZZZZ</name>
<proteinExistence type="predicted"/>